<dbReference type="Gene3D" id="2.60.200.20">
    <property type="match status" value="1"/>
</dbReference>
<dbReference type="STRING" id="407821.A0A087U2L6"/>
<organism evidence="10 11">
    <name type="scientific">Stegodyphus mimosarum</name>
    <name type="common">African social velvet spider</name>
    <dbReference type="NCBI Taxonomy" id="407821"/>
    <lineage>
        <taxon>Eukaryota</taxon>
        <taxon>Metazoa</taxon>
        <taxon>Ecdysozoa</taxon>
        <taxon>Arthropoda</taxon>
        <taxon>Chelicerata</taxon>
        <taxon>Arachnida</taxon>
        <taxon>Araneae</taxon>
        <taxon>Araneomorphae</taxon>
        <taxon>Entelegynae</taxon>
        <taxon>Eresoidea</taxon>
        <taxon>Eresidae</taxon>
        <taxon>Stegodyphus</taxon>
    </lineage>
</organism>
<sequence>MWKLKSVKKEHVEHHLFVGEDCVVGRKDATLLLANDPSVSRKHAVLFVKHPEENLKDPTKKPSLLLRDEGSKYGTFKNGARLTSEVDLEDGDIVKFGQFESEFR</sequence>
<reference evidence="10 11" key="1">
    <citation type="submission" date="2013-11" db="EMBL/GenBank/DDBJ databases">
        <title>Genome sequencing of Stegodyphus mimosarum.</title>
        <authorList>
            <person name="Bechsgaard J."/>
        </authorList>
    </citation>
    <scope>NUCLEOTIDE SEQUENCE [LARGE SCALE GENOMIC DNA]</scope>
</reference>
<evidence type="ECO:0000256" key="1">
    <source>
        <dbReference type="ARBA" id="ARBA00004123"/>
    </source>
</evidence>
<proteinExistence type="inferred from homology"/>
<dbReference type="OrthoDB" id="552194at2759"/>
<dbReference type="FunFam" id="2.60.200.20:FF:000017">
    <property type="entry name" value="Nibrin"/>
    <property type="match status" value="1"/>
</dbReference>
<dbReference type="GO" id="GO:0005694">
    <property type="term" value="C:chromosome"/>
    <property type="evidence" value="ECO:0007669"/>
    <property type="project" value="UniProtKB-SubCell"/>
</dbReference>
<comment type="similarity">
    <text evidence="8">Belongs to the Nibrin family.</text>
</comment>
<dbReference type="Proteomes" id="UP000054359">
    <property type="component" value="Unassembled WGS sequence"/>
</dbReference>
<evidence type="ECO:0000313" key="10">
    <source>
        <dbReference type="EMBL" id="KFM71605.1"/>
    </source>
</evidence>
<dbReference type="GO" id="GO:0030870">
    <property type="term" value="C:Mre11 complex"/>
    <property type="evidence" value="ECO:0007669"/>
    <property type="project" value="InterPro"/>
</dbReference>
<keyword evidence="7" id="KW-0131">Cell cycle</keyword>
<dbReference type="Pfam" id="PF00498">
    <property type="entry name" value="FHA"/>
    <property type="match status" value="1"/>
</dbReference>
<evidence type="ECO:0000256" key="4">
    <source>
        <dbReference type="ARBA" id="ARBA00022763"/>
    </source>
</evidence>
<dbReference type="InterPro" id="IPR000253">
    <property type="entry name" value="FHA_dom"/>
</dbReference>
<dbReference type="AlphaFoldDB" id="A0A087U2L6"/>
<evidence type="ECO:0000256" key="8">
    <source>
        <dbReference type="ARBA" id="ARBA00044757"/>
    </source>
</evidence>
<dbReference type="CDD" id="cd22667">
    <property type="entry name" value="FHA_NBN"/>
    <property type="match status" value="1"/>
</dbReference>
<keyword evidence="5" id="KW-0234">DNA repair</keyword>
<evidence type="ECO:0000256" key="3">
    <source>
        <dbReference type="ARBA" id="ARBA00022454"/>
    </source>
</evidence>
<dbReference type="PROSITE" id="PS50006">
    <property type="entry name" value="FHA_DOMAIN"/>
    <property type="match status" value="1"/>
</dbReference>
<dbReference type="SMART" id="SM00240">
    <property type="entry name" value="FHA"/>
    <property type="match status" value="1"/>
</dbReference>
<keyword evidence="3" id="KW-0158">Chromosome</keyword>
<keyword evidence="4" id="KW-0227">DNA damage</keyword>
<dbReference type="OMA" id="GNICEPM"/>
<keyword evidence="6" id="KW-0539">Nucleus</keyword>
<evidence type="ECO:0000313" key="11">
    <source>
        <dbReference type="Proteomes" id="UP000054359"/>
    </source>
</evidence>
<evidence type="ECO:0000256" key="2">
    <source>
        <dbReference type="ARBA" id="ARBA00004286"/>
    </source>
</evidence>
<evidence type="ECO:0000259" key="9">
    <source>
        <dbReference type="PROSITE" id="PS50006"/>
    </source>
</evidence>
<evidence type="ECO:0000256" key="7">
    <source>
        <dbReference type="ARBA" id="ARBA00023306"/>
    </source>
</evidence>
<gene>
    <name evidence="10" type="ORF">X975_00728</name>
</gene>
<evidence type="ECO:0000256" key="5">
    <source>
        <dbReference type="ARBA" id="ARBA00023204"/>
    </source>
</evidence>
<comment type="subcellular location">
    <subcellularLocation>
        <location evidence="2">Chromosome</location>
    </subcellularLocation>
    <subcellularLocation>
        <location evidence="1">Nucleus</location>
    </subcellularLocation>
</comment>
<dbReference type="InterPro" id="IPR040227">
    <property type="entry name" value="Nibrin-rel"/>
</dbReference>
<dbReference type="PANTHER" id="PTHR12162">
    <property type="entry name" value="NIBRIN-RELATED"/>
    <property type="match status" value="1"/>
</dbReference>
<evidence type="ECO:0000256" key="6">
    <source>
        <dbReference type="ARBA" id="ARBA00023242"/>
    </source>
</evidence>
<feature type="domain" description="FHA" evidence="9">
    <location>
        <begin position="16"/>
        <end position="82"/>
    </location>
</feature>
<dbReference type="InterPro" id="IPR008984">
    <property type="entry name" value="SMAD_FHA_dom_sf"/>
</dbReference>
<dbReference type="GO" id="GO:0000724">
    <property type="term" value="P:double-strand break repair via homologous recombination"/>
    <property type="evidence" value="ECO:0007669"/>
    <property type="project" value="TreeGrafter"/>
</dbReference>
<accession>A0A087U2L6</accession>
<dbReference type="GO" id="GO:0003684">
    <property type="term" value="F:damaged DNA binding"/>
    <property type="evidence" value="ECO:0007669"/>
    <property type="project" value="TreeGrafter"/>
</dbReference>
<feature type="non-terminal residue" evidence="10">
    <location>
        <position position="104"/>
    </location>
</feature>
<dbReference type="EMBL" id="KK117863">
    <property type="protein sequence ID" value="KFM71605.1"/>
    <property type="molecule type" value="Genomic_DNA"/>
</dbReference>
<keyword evidence="11" id="KW-1185">Reference proteome</keyword>
<name>A0A087U2L6_STEMI</name>
<dbReference type="PANTHER" id="PTHR12162:SF0">
    <property type="entry name" value="NIBRIN"/>
    <property type="match status" value="1"/>
</dbReference>
<dbReference type="GO" id="GO:0007095">
    <property type="term" value="P:mitotic G2 DNA damage checkpoint signaling"/>
    <property type="evidence" value="ECO:0007669"/>
    <property type="project" value="InterPro"/>
</dbReference>
<protein>
    <submittedName>
        <fullName evidence="10">Nibrin</fullName>
    </submittedName>
</protein>
<dbReference type="SUPFAM" id="SSF49879">
    <property type="entry name" value="SMAD/FHA domain"/>
    <property type="match status" value="1"/>
</dbReference>